<dbReference type="PANTHER" id="PTHR12226:SF2">
    <property type="entry name" value="MANNOSE-P-DOLICHOL UTILIZATION DEFECT 1 PROTEIN"/>
    <property type="match status" value="1"/>
</dbReference>
<reference evidence="10 11" key="1">
    <citation type="submission" date="2019-01" db="EMBL/GenBank/DDBJ databases">
        <title>Genome sequencing of the rare red list fungi Fomitopsis rosea.</title>
        <authorList>
            <person name="Buettner E."/>
            <person name="Kellner H."/>
        </authorList>
    </citation>
    <scope>NUCLEOTIDE SEQUENCE [LARGE SCALE GENOMIC DNA]</scope>
    <source>
        <strain evidence="10 11">DSM 105464</strain>
    </source>
</reference>
<comment type="similarity">
    <text evidence="7 8">Belongs to the MPDU1 (TC 2.A.43.3) family.</text>
</comment>
<dbReference type="InterPro" id="IPR006603">
    <property type="entry name" value="PQ-loop_rpt"/>
</dbReference>
<evidence type="ECO:0000256" key="6">
    <source>
        <dbReference type="ARBA" id="ARBA00023136"/>
    </source>
</evidence>
<evidence type="ECO:0000256" key="2">
    <source>
        <dbReference type="ARBA" id="ARBA00022448"/>
    </source>
</evidence>
<dbReference type="Pfam" id="PF04193">
    <property type="entry name" value="PQ-loop"/>
    <property type="match status" value="2"/>
</dbReference>
<comment type="subcellular location">
    <subcellularLocation>
        <location evidence="1 8">Membrane</location>
        <topology evidence="1 8">Multi-pass membrane protein</topology>
    </subcellularLocation>
</comment>
<feature type="transmembrane region" description="Helical" evidence="9">
    <location>
        <begin position="108"/>
        <end position="128"/>
    </location>
</feature>
<keyword evidence="6 8" id="KW-0472">Membrane</keyword>
<comment type="caution">
    <text evidence="10">The sequence shown here is derived from an EMBL/GenBank/DDBJ whole genome shotgun (WGS) entry which is preliminary data.</text>
</comment>
<dbReference type="AlphaFoldDB" id="A0A4Y9XRD2"/>
<feature type="transmembrane region" description="Helical" evidence="9">
    <location>
        <begin position="48"/>
        <end position="68"/>
    </location>
</feature>
<dbReference type="GO" id="GO:0016020">
    <property type="term" value="C:membrane"/>
    <property type="evidence" value="ECO:0007669"/>
    <property type="project" value="UniProtKB-SubCell"/>
</dbReference>
<keyword evidence="5 8" id="KW-1133">Transmembrane helix</keyword>
<dbReference type="FunFam" id="1.20.1280.290:FF:000006">
    <property type="entry name" value="mannose-P-dolichol utilization defect 1 protein"/>
    <property type="match status" value="1"/>
</dbReference>
<dbReference type="EMBL" id="SEKV01001073">
    <property type="protein sequence ID" value="TFY51943.1"/>
    <property type="molecule type" value="Genomic_DNA"/>
</dbReference>
<protein>
    <recommendedName>
        <fullName evidence="8">Mannose-P-dolichol utilization defect 1 protein homolog</fullName>
    </recommendedName>
</protein>
<evidence type="ECO:0000256" key="8">
    <source>
        <dbReference type="PIRNR" id="PIRNR023381"/>
    </source>
</evidence>
<evidence type="ECO:0000313" key="11">
    <source>
        <dbReference type="Proteomes" id="UP000298390"/>
    </source>
</evidence>
<keyword evidence="4" id="KW-0677">Repeat</keyword>
<gene>
    <name evidence="10" type="ORF">EVJ58_g10289</name>
</gene>
<feature type="transmembrane region" description="Helical" evidence="9">
    <location>
        <begin position="140"/>
        <end position="158"/>
    </location>
</feature>
<evidence type="ECO:0000256" key="3">
    <source>
        <dbReference type="ARBA" id="ARBA00022692"/>
    </source>
</evidence>
<proteinExistence type="inferred from homology"/>
<dbReference type="STRING" id="34475.A0A4Y9XRD2"/>
<dbReference type="PIRSF" id="PIRSF023381">
    <property type="entry name" value="MannP-dilichol_defect-1p"/>
    <property type="match status" value="1"/>
</dbReference>
<evidence type="ECO:0000256" key="5">
    <source>
        <dbReference type="ARBA" id="ARBA00022989"/>
    </source>
</evidence>
<dbReference type="Proteomes" id="UP000298390">
    <property type="component" value="Unassembled WGS sequence"/>
</dbReference>
<name>A0A4Y9XRD2_9APHY</name>
<keyword evidence="3 8" id="KW-0812">Transmembrane</keyword>
<evidence type="ECO:0000256" key="1">
    <source>
        <dbReference type="ARBA" id="ARBA00004141"/>
    </source>
</evidence>
<evidence type="ECO:0000313" key="10">
    <source>
        <dbReference type="EMBL" id="TFY51943.1"/>
    </source>
</evidence>
<dbReference type="PANTHER" id="PTHR12226">
    <property type="entry name" value="MANNOSE-P-DOLICHOL UTILIZATION DEFECT 1 LEC35 -RELATED"/>
    <property type="match status" value="1"/>
</dbReference>
<evidence type="ECO:0000256" key="4">
    <source>
        <dbReference type="ARBA" id="ARBA00022737"/>
    </source>
</evidence>
<dbReference type="Gene3D" id="1.20.1280.290">
    <property type="match status" value="2"/>
</dbReference>
<sequence length="308" mass="33129">MTAITRNLPWFVKDLGVAIVGQHCYSSLVENLDLGDVACLKYSLSKGLGVGIVLGGSIMKVPQLLLIVSARSARGISLIAYVLETLAYAITLAYSYRNEFPFSTYGENLFLTLQNAVITLLIIHYPAARQLTRAPSSAPRVASAALAMVLCAAAFVFLPKSALTPLQLATLPLSLFSKFPQIRQNYRSKSTGQLSAFAVIAQIGGCLARLFTTATEVGDPLVSAGFALALALNCILGAQMWMYWGQEEKDDYGKVSIGLTTLNTPAEEKQRQWSSAPTPAISSARVEVVVPPQSPRASGGRKWARKVD</sequence>
<accession>A0A4Y9XRD2</accession>
<evidence type="ECO:0000256" key="7">
    <source>
        <dbReference type="ARBA" id="ARBA00038475"/>
    </source>
</evidence>
<feature type="transmembrane region" description="Helical" evidence="9">
    <location>
        <begin position="224"/>
        <end position="244"/>
    </location>
</feature>
<organism evidence="10 11">
    <name type="scientific">Rhodofomes roseus</name>
    <dbReference type="NCBI Taxonomy" id="34475"/>
    <lineage>
        <taxon>Eukaryota</taxon>
        <taxon>Fungi</taxon>
        <taxon>Dikarya</taxon>
        <taxon>Basidiomycota</taxon>
        <taxon>Agaricomycotina</taxon>
        <taxon>Agaricomycetes</taxon>
        <taxon>Polyporales</taxon>
        <taxon>Rhodofomes</taxon>
    </lineage>
</organism>
<feature type="transmembrane region" description="Helical" evidence="9">
    <location>
        <begin position="75"/>
        <end position="96"/>
    </location>
</feature>
<keyword evidence="2" id="KW-0813">Transport</keyword>
<evidence type="ECO:0000256" key="9">
    <source>
        <dbReference type="SAM" id="Phobius"/>
    </source>
</evidence>
<dbReference type="SMART" id="SM00679">
    <property type="entry name" value="CTNS"/>
    <property type="match status" value="2"/>
</dbReference>
<dbReference type="InterPro" id="IPR016817">
    <property type="entry name" value="MannP-dilichol_defect-1"/>
</dbReference>